<evidence type="ECO:0000256" key="2">
    <source>
        <dbReference type="ARBA" id="ARBA00005912"/>
    </source>
</evidence>
<dbReference type="GO" id="GO:0006412">
    <property type="term" value="P:translation"/>
    <property type="evidence" value="ECO:0007669"/>
    <property type="project" value="UniProtKB-KW"/>
</dbReference>
<dbReference type="EMBL" id="CCXQ01000059">
    <property type="protein sequence ID" value="CEH11063.1"/>
    <property type="molecule type" value="Genomic_DNA"/>
</dbReference>
<keyword evidence="3" id="KW-0963">Cytoplasm</keyword>
<dbReference type="Pfam" id="PF01765">
    <property type="entry name" value="RRF"/>
    <property type="match status" value="1"/>
</dbReference>
<dbReference type="InterPro" id="IPR036191">
    <property type="entry name" value="RRF_sf"/>
</dbReference>
<evidence type="ECO:0000313" key="8">
    <source>
        <dbReference type="Proteomes" id="UP000055047"/>
    </source>
</evidence>
<dbReference type="GO" id="GO:0043023">
    <property type="term" value="F:ribosomal large subunit binding"/>
    <property type="evidence" value="ECO:0007669"/>
    <property type="project" value="TreeGrafter"/>
</dbReference>
<dbReference type="SUPFAM" id="SSF55194">
    <property type="entry name" value="Ribosome recycling factor, RRF"/>
    <property type="match status" value="1"/>
</dbReference>
<comment type="subcellular location">
    <subcellularLocation>
        <location evidence="1">Cytoplasm</location>
    </subcellularLocation>
</comment>
<accession>A0A098GKL8</accession>
<evidence type="ECO:0000313" key="7">
    <source>
        <dbReference type="EMBL" id="CEH11063.1"/>
    </source>
</evidence>
<evidence type="ECO:0000256" key="3">
    <source>
        <dbReference type="ARBA" id="ARBA00022490"/>
    </source>
</evidence>
<dbReference type="Gene3D" id="1.10.132.20">
    <property type="entry name" value="Ribosome-recycling factor"/>
    <property type="match status" value="1"/>
</dbReference>
<dbReference type="PANTHER" id="PTHR20982">
    <property type="entry name" value="RIBOSOME RECYCLING FACTOR"/>
    <property type="match status" value="1"/>
</dbReference>
<dbReference type="Gene3D" id="3.30.1360.40">
    <property type="match status" value="1"/>
</dbReference>
<dbReference type="PANTHER" id="PTHR20982:SF3">
    <property type="entry name" value="MITOCHONDRIAL RIBOSOME RECYCLING FACTOR PSEUDO 1"/>
    <property type="match status" value="1"/>
</dbReference>
<dbReference type="FunFam" id="3.30.1360.40:FF:000001">
    <property type="entry name" value="Ribosome-recycling factor"/>
    <property type="match status" value="1"/>
</dbReference>
<dbReference type="PATRIC" id="fig|948.7.peg.966"/>
<keyword evidence="4" id="KW-0648">Protein biosynthesis</keyword>
<comment type="function">
    <text evidence="5">Responsible for the release of ribosomes from messenger RNA at the termination of protein biosynthesis. May increase the efficiency of translation by recycling ribosomes from one round of translation to another.</text>
</comment>
<organism evidence="7 8">
    <name type="scientific">Anaplasma phagocytophilum</name>
    <name type="common">Ehrlichia phagocytophila</name>
    <dbReference type="NCBI Taxonomy" id="948"/>
    <lineage>
        <taxon>Bacteria</taxon>
        <taxon>Pseudomonadati</taxon>
        <taxon>Pseudomonadota</taxon>
        <taxon>Alphaproteobacteria</taxon>
        <taxon>Rickettsiales</taxon>
        <taxon>Anaplasmataceae</taxon>
        <taxon>Anaplasma</taxon>
        <taxon>phagocytophilum group</taxon>
    </lineage>
</organism>
<evidence type="ECO:0000256" key="1">
    <source>
        <dbReference type="ARBA" id="ARBA00004496"/>
    </source>
</evidence>
<protein>
    <submittedName>
        <fullName evidence="7">Ribosome recycling factor</fullName>
    </submittedName>
</protein>
<evidence type="ECO:0000259" key="6">
    <source>
        <dbReference type="Pfam" id="PF01765"/>
    </source>
</evidence>
<dbReference type="OMA" id="FNPMNNG"/>
<dbReference type="InterPro" id="IPR023584">
    <property type="entry name" value="Ribosome_recyc_fac_dom"/>
</dbReference>
<dbReference type="AlphaFoldDB" id="A0A098GKL8"/>
<dbReference type="GO" id="GO:0005737">
    <property type="term" value="C:cytoplasm"/>
    <property type="evidence" value="ECO:0007669"/>
    <property type="project" value="UniProtKB-SubCell"/>
</dbReference>
<dbReference type="NCBIfam" id="TIGR00496">
    <property type="entry name" value="frr"/>
    <property type="match status" value="1"/>
</dbReference>
<comment type="similarity">
    <text evidence="2">Belongs to the RRF family.</text>
</comment>
<gene>
    <name evidence="7" type="primary">frr</name>
    <name evidence="7" type="ORF">ANAPHAGO_00043</name>
</gene>
<evidence type="ECO:0000256" key="4">
    <source>
        <dbReference type="ARBA" id="ARBA00022917"/>
    </source>
</evidence>
<evidence type="ECO:0000256" key="5">
    <source>
        <dbReference type="ARBA" id="ARBA00025050"/>
    </source>
</evidence>
<reference evidence="7 8" key="1">
    <citation type="submission" date="2014-09" db="EMBL/GenBank/DDBJ databases">
        <authorList>
            <person name="Loux Valentin"/>
            <person name="Dugat Thibaut"/>
        </authorList>
    </citation>
    <scope>NUCLEOTIDE SEQUENCE [LARGE SCALE GENOMIC DNA]</scope>
    <source>
        <strain evidence="7 8">BOV-10_179</strain>
    </source>
</reference>
<feature type="domain" description="Ribosome recycling factor" evidence="6">
    <location>
        <begin position="23"/>
        <end position="183"/>
    </location>
</feature>
<dbReference type="Proteomes" id="UP000055047">
    <property type="component" value="Unassembled WGS sequence"/>
</dbReference>
<dbReference type="InterPro" id="IPR002661">
    <property type="entry name" value="Ribosome_recyc_fac"/>
</dbReference>
<dbReference type="FunFam" id="1.10.132.20:FF:000001">
    <property type="entry name" value="Ribosome-recycling factor"/>
    <property type="match status" value="1"/>
</dbReference>
<sequence length="184" mass="20315">MATGAIRQYAQERMDKTYAMFLNDISGIRTGRVSASLLDGISVSYYGNKVKLNTVSSISVNGRTLLVSLWDASILGEVKSAIEASNMGFGMTCESSTVRLVVPELTNDVRKNLVKMLNKLAEESKVSIRNIRRDAIERLKSLQDNKEISEDDMHGVSAEIQKITDSFIKKIADAYTSKESEILG</sequence>
<dbReference type="CDD" id="cd00520">
    <property type="entry name" value="RRF"/>
    <property type="match status" value="1"/>
</dbReference>
<proteinExistence type="inferred from homology"/>
<name>A0A098GKL8_ANAPH</name>